<dbReference type="Gene3D" id="3.40.430.10">
    <property type="entry name" value="Dihydrofolate Reductase, subunit A"/>
    <property type="match status" value="1"/>
</dbReference>
<comment type="similarity">
    <text evidence="2 7">Belongs to the dihydrofolate reductase family.</text>
</comment>
<dbReference type="CDD" id="cd00209">
    <property type="entry name" value="DHFR"/>
    <property type="match status" value="1"/>
</dbReference>
<dbReference type="PRINTS" id="PR00070">
    <property type="entry name" value="DHFR"/>
</dbReference>
<dbReference type="EMBL" id="PCTU01000091">
    <property type="protein sequence ID" value="PIP87841.1"/>
    <property type="molecule type" value="Genomic_DNA"/>
</dbReference>
<dbReference type="SUPFAM" id="SSF53597">
    <property type="entry name" value="Dihydrofolate reductase-like"/>
    <property type="match status" value="1"/>
</dbReference>
<dbReference type="UniPathway" id="UPA00077">
    <property type="reaction ID" value="UER00158"/>
</dbReference>
<comment type="catalytic activity">
    <reaction evidence="7">
        <text>(6S)-5,6,7,8-tetrahydrofolate + NADP(+) = 7,8-dihydrofolate + NADPH + H(+)</text>
        <dbReference type="Rhea" id="RHEA:15009"/>
        <dbReference type="ChEBI" id="CHEBI:15378"/>
        <dbReference type="ChEBI" id="CHEBI:57451"/>
        <dbReference type="ChEBI" id="CHEBI:57453"/>
        <dbReference type="ChEBI" id="CHEBI:57783"/>
        <dbReference type="ChEBI" id="CHEBI:58349"/>
        <dbReference type="EC" id="1.5.1.3"/>
    </reaction>
</comment>
<accession>A0A2H0E0R2</accession>
<comment type="pathway">
    <text evidence="1 7">Cofactor biosynthesis; tetrahydrofolate biosynthesis; 5,6,7,8-tetrahydrofolate from 7,8-dihydrofolate: step 1/1.</text>
</comment>
<dbReference type="AlphaFoldDB" id="A0A2H0E0R2"/>
<reference evidence="9 10" key="1">
    <citation type="submission" date="2017-09" db="EMBL/GenBank/DDBJ databases">
        <title>Depth-based differentiation of microbial function through sediment-hosted aquifers and enrichment of novel symbionts in the deep terrestrial subsurface.</title>
        <authorList>
            <person name="Probst A.J."/>
            <person name="Ladd B."/>
            <person name="Jarett J.K."/>
            <person name="Geller-Mcgrath D.E."/>
            <person name="Sieber C.M."/>
            <person name="Emerson J.B."/>
            <person name="Anantharaman K."/>
            <person name="Thomas B.C."/>
            <person name="Malmstrom R."/>
            <person name="Stieglmeier M."/>
            <person name="Klingl A."/>
            <person name="Woyke T."/>
            <person name="Ryan C.M."/>
            <person name="Banfield J.F."/>
        </authorList>
    </citation>
    <scope>NUCLEOTIDE SEQUENCE [LARGE SCALE GENOMIC DNA]</scope>
    <source>
        <strain evidence="9">CG22_combo_CG10-13_8_21_14_all_01_47_9</strain>
    </source>
</reference>
<dbReference type="PANTHER" id="PTHR48069:SF3">
    <property type="entry name" value="DIHYDROFOLATE REDUCTASE"/>
    <property type="match status" value="1"/>
</dbReference>
<evidence type="ECO:0000313" key="9">
    <source>
        <dbReference type="EMBL" id="PIP87841.1"/>
    </source>
</evidence>
<feature type="domain" description="DHFR" evidence="8">
    <location>
        <begin position="2"/>
        <end position="162"/>
    </location>
</feature>
<sequence length="162" mass="18059">MGISIIVAIDDQLGIGAKNRMLWRLKTDFAHFKAVTMSHPIIMGRKTHESIGRALPGRANIVITRDQNYSTPGCNVVHSLAEAISFAQSQSGAEEIFIIGGGEIFKQALEQNLVDKLYLTKVKGDFKAEIFFPPYAHIFTKIIASRSDLEGDYQLTFEERSQ</sequence>
<dbReference type="InterPro" id="IPR012259">
    <property type="entry name" value="DHFR"/>
</dbReference>
<keyword evidence="6 7" id="KW-0560">Oxidoreductase</keyword>
<evidence type="ECO:0000256" key="3">
    <source>
        <dbReference type="ARBA" id="ARBA00012856"/>
    </source>
</evidence>
<evidence type="ECO:0000256" key="4">
    <source>
        <dbReference type="ARBA" id="ARBA00022563"/>
    </source>
</evidence>
<evidence type="ECO:0000256" key="6">
    <source>
        <dbReference type="ARBA" id="ARBA00023002"/>
    </source>
</evidence>
<dbReference type="GO" id="GO:0046655">
    <property type="term" value="P:folic acid metabolic process"/>
    <property type="evidence" value="ECO:0007669"/>
    <property type="project" value="TreeGrafter"/>
</dbReference>
<dbReference type="GO" id="GO:0005829">
    <property type="term" value="C:cytosol"/>
    <property type="evidence" value="ECO:0007669"/>
    <property type="project" value="TreeGrafter"/>
</dbReference>
<dbReference type="PANTHER" id="PTHR48069">
    <property type="entry name" value="DIHYDROFOLATE REDUCTASE"/>
    <property type="match status" value="1"/>
</dbReference>
<keyword evidence="4 7" id="KW-0554">One-carbon metabolism</keyword>
<dbReference type="GO" id="GO:0050661">
    <property type="term" value="F:NADP binding"/>
    <property type="evidence" value="ECO:0007669"/>
    <property type="project" value="InterPro"/>
</dbReference>
<dbReference type="GO" id="GO:0006730">
    <property type="term" value="P:one-carbon metabolic process"/>
    <property type="evidence" value="ECO:0007669"/>
    <property type="project" value="UniProtKB-KW"/>
</dbReference>
<dbReference type="InterPro" id="IPR024072">
    <property type="entry name" value="DHFR-like_dom_sf"/>
</dbReference>
<protein>
    <recommendedName>
        <fullName evidence="3 7">Dihydrofolate reductase</fullName>
        <ecNumber evidence="3 7">1.5.1.3</ecNumber>
    </recommendedName>
</protein>
<gene>
    <name evidence="9" type="ORF">COW80_03615</name>
</gene>
<dbReference type="Proteomes" id="UP000229981">
    <property type="component" value="Unassembled WGS sequence"/>
</dbReference>
<dbReference type="GO" id="GO:0004146">
    <property type="term" value="F:dihydrofolate reductase activity"/>
    <property type="evidence" value="ECO:0007669"/>
    <property type="project" value="UniProtKB-EC"/>
</dbReference>
<keyword evidence="5 7" id="KW-0521">NADP</keyword>
<dbReference type="EC" id="1.5.1.3" evidence="3 7"/>
<evidence type="ECO:0000256" key="2">
    <source>
        <dbReference type="ARBA" id="ARBA00009539"/>
    </source>
</evidence>
<organism evidence="9 10">
    <name type="scientific">Candidatus Beckwithbacteria bacterium CG22_combo_CG10-13_8_21_14_all_01_47_9</name>
    <dbReference type="NCBI Taxonomy" id="1974496"/>
    <lineage>
        <taxon>Bacteria</taxon>
        <taxon>Candidatus Beckwithiibacteriota</taxon>
    </lineage>
</organism>
<comment type="caution">
    <text evidence="9">The sequence shown here is derived from an EMBL/GenBank/DDBJ whole genome shotgun (WGS) entry which is preliminary data.</text>
</comment>
<dbReference type="PIRSF" id="PIRSF000194">
    <property type="entry name" value="DHFR"/>
    <property type="match status" value="1"/>
</dbReference>
<name>A0A2H0E0R2_9BACT</name>
<evidence type="ECO:0000256" key="7">
    <source>
        <dbReference type="PIRNR" id="PIRNR000194"/>
    </source>
</evidence>
<dbReference type="InterPro" id="IPR001796">
    <property type="entry name" value="DHFR_dom"/>
</dbReference>
<proteinExistence type="inferred from homology"/>
<evidence type="ECO:0000313" key="10">
    <source>
        <dbReference type="Proteomes" id="UP000229981"/>
    </source>
</evidence>
<evidence type="ECO:0000256" key="5">
    <source>
        <dbReference type="ARBA" id="ARBA00022857"/>
    </source>
</evidence>
<dbReference type="Pfam" id="PF00186">
    <property type="entry name" value="DHFR_1"/>
    <property type="match status" value="1"/>
</dbReference>
<evidence type="ECO:0000256" key="1">
    <source>
        <dbReference type="ARBA" id="ARBA00004903"/>
    </source>
</evidence>
<evidence type="ECO:0000259" key="8">
    <source>
        <dbReference type="PROSITE" id="PS51330"/>
    </source>
</evidence>
<comment type="function">
    <text evidence="7">Key enzyme in folate metabolism. Catalyzes an essential reaction for de novo glycine and purine synthesis, and for DNA precursor synthesis.</text>
</comment>
<dbReference type="GO" id="GO:0046452">
    <property type="term" value="P:dihydrofolate metabolic process"/>
    <property type="evidence" value="ECO:0007669"/>
    <property type="project" value="TreeGrafter"/>
</dbReference>
<dbReference type="PROSITE" id="PS51330">
    <property type="entry name" value="DHFR_2"/>
    <property type="match status" value="1"/>
</dbReference>
<dbReference type="GO" id="GO:0046654">
    <property type="term" value="P:tetrahydrofolate biosynthetic process"/>
    <property type="evidence" value="ECO:0007669"/>
    <property type="project" value="UniProtKB-UniPathway"/>
</dbReference>